<keyword evidence="10" id="KW-1185">Reference proteome</keyword>
<comment type="cofactor">
    <cofactor evidence="1 6">
        <name>(R)-lipoate</name>
        <dbReference type="ChEBI" id="CHEBI:83088"/>
    </cofactor>
</comment>
<accession>A0A5N0V4L0</accession>
<dbReference type="SUPFAM" id="SSF51230">
    <property type="entry name" value="Single hybrid motif"/>
    <property type="match status" value="1"/>
</dbReference>
<reference evidence="9" key="1">
    <citation type="submission" date="2019-09" db="EMBL/GenBank/DDBJ databases">
        <authorList>
            <person name="Teo W.F.A."/>
            <person name="Duangmal K."/>
        </authorList>
    </citation>
    <scope>NUCLEOTIDE SEQUENCE [LARGE SCALE GENOMIC DNA]</scope>
    <source>
        <strain evidence="9">K81G1</strain>
    </source>
</reference>
<evidence type="ECO:0000313" key="9">
    <source>
        <dbReference type="EMBL" id="KAA9160060.1"/>
    </source>
</evidence>
<dbReference type="Gene3D" id="4.10.320.10">
    <property type="entry name" value="E3-binding domain"/>
    <property type="match status" value="1"/>
</dbReference>
<comment type="caution">
    <text evidence="9">The sequence shown here is derived from an EMBL/GenBank/DDBJ whole genome shotgun (WGS) entry which is preliminary data.</text>
</comment>
<dbReference type="OrthoDB" id="9805770at2"/>
<dbReference type="AlphaFoldDB" id="A0A5N0V4L0"/>
<dbReference type="GO" id="GO:0016407">
    <property type="term" value="F:acetyltransferase activity"/>
    <property type="evidence" value="ECO:0007669"/>
    <property type="project" value="TreeGrafter"/>
</dbReference>
<dbReference type="Gene3D" id="2.40.50.100">
    <property type="match status" value="1"/>
</dbReference>
<evidence type="ECO:0000313" key="10">
    <source>
        <dbReference type="Proteomes" id="UP000319769"/>
    </source>
</evidence>
<dbReference type="InterPro" id="IPR036625">
    <property type="entry name" value="E3-bd_dom_sf"/>
</dbReference>
<comment type="similarity">
    <text evidence="2 6">Belongs to the 2-oxoacid dehydrogenase family.</text>
</comment>
<gene>
    <name evidence="9" type="ORF">FPZ12_018385</name>
</gene>
<dbReference type="InterPro" id="IPR004167">
    <property type="entry name" value="PSBD"/>
</dbReference>
<evidence type="ECO:0000259" key="7">
    <source>
        <dbReference type="PROSITE" id="PS50968"/>
    </source>
</evidence>
<dbReference type="GO" id="GO:0031405">
    <property type="term" value="F:lipoic acid binding"/>
    <property type="evidence" value="ECO:0007669"/>
    <property type="project" value="TreeGrafter"/>
</dbReference>
<dbReference type="Gene3D" id="3.30.559.10">
    <property type="entry name" value="Chloramphenicol acetyltransferase-like domain"/>
    <property type="match status" value="1"/>
</dbReference>
<dbReference type="PROSITE" id="PS50968">
    <property type="entry name" value="BIOTINYL_LIPOYL"/>
    <property type="match status" value="1"/>
</dbReference>
<name>A0A5N0V4L0_9PSEU</name>
<dbReference type="InterPro" id="IPR023213">
    <property type="entry name" value="CAT-like_dom_sf"/>
</dbReference>
<dbReference type="EMBL" id="VMNW02000025">
    <property type="protein sequence ID" value="KAA9160060.1"/>
    <property type="molecule type" value="Genomic_DNA"/>
</dbReference>
<dbReference type="PROSITE" id="PS00189">
    <property type="entry name" value="LIPOYL"/>
    <property type="match status" value="1"/>
</dbReference>
<dbReference type="SUPFAM" id="SSF47005">
    <property type="entry name" value="Peripheral subunit-binding domain of 2-oxo acid dehydrogenase complex"/>
    <property type="match status" value="1"/>
</dbReference>
<dbReference type="SUPFAM" id="SSF52777">
    <property type="entry name" value="CoA-dependent acyltransferases"/>
    <property type="match status" value="1"/>
</dbReference>
<dbReference type="PANTHER" id="PTHR43178">
    <property type="entry name" value="DIHYDROLIPOAMIDE ACETYLTRANSFERASE COMPONENT OF PYRUVATE DEHYDROGENASE COMPLEX"/>
    <property type="match status" value="1"/>
</dbReference>
<dbReference type="InterPro" id="IPR011053">
    <property type="entry name" value="Single_hybrid_motif"/>
</dbReference>
<dbReference type="Pfam" id="PF02817">
    <property type="entry name" value="E3_binding"/>
    <property type="match status" value="1"/>
</dbReference>
<dbReference type="GO" id="GO:0005737">
    <property type="term" value="C:cytoplasm"/>
    <property type="evidence" value="ECO:0007669"/>
    <property type="project" value="TreeGrafter"/>
</dbReference>
<evidence type="ECO:0000256" key="5">
    <source>
        <dbReference type="ARBA" id="ARBA00023315"/>
    </source>
</evidence>
<dbReference type="Pfam" id="PF00364">
    <property type="entry name" value="Biotin_lipoyl"/>
    <property type="match status" value="1"/>
</dbReference>
<dbReference type="RefSeq" id="WP_144751753.1">
    <property type="nucleotide sequence ID" value="NZ_VMNW02000025.1"/>
</dbReference>
<evidence type="ECO:0000256" key="3">
    <source>
        <dbReference type="ARBA" id="ARBA00022679"/>
    </source>
</evidence>
<dbReference type="PANTHER" id="PTHR43178:SF5">
    <property type="entry name" value="LIPOAMIDE ACYLTRANSFERASE COMPONENT OF BRANCHED-CHAIN ALPHA-KETO ACID DEHYDROGENASE COMPLEX, MITOCHONDRIAL"/>
    <property type="match status" value="1"/>
</dbReference>
<proteinExistence type="inferred from homology"/>
<dbReference type="Proteomes" id="UP000319769">
    <property type="component" value="Unassembled WGS sequence"/>
</dbReference>
<dbReference type="EC" id="2.3.1.-" evidence="6"/>
<evidence type="ECO:0000256" key="4">
    <source>
        <dbReference type="ARBA" id="ARBA00022823"/>
    </source>
</evidence>
<protein>
    <recommendedName>
        <fullName evidence="6">Dihydrolipoamide acetyltransferase component of pyruvate dehydrogenase complex</fullName>
        <ecNumber evidence="6">2.3.1.-</ecNumber>
    </recommendedName>
</protein>
<dbReference type="InterPro" id="IPR003016">
    <property type="entry name" value="2-oxoA_DH_lipoyl-BS"/>
</dbReference>
<dbReference type="InterPro" id="IPR050743">
    <property type="entry name" value="2-oxoacid_DH_E2_comp"/>
</dbReference>
<keyword evidence="5 6" id="KW-0012">Acyltransferase</keyword>
<evidence type="ECO:0000256" key="6">
    <source>
        <dbReference type="RuleBase" id="RU003423"/>
    </source>
</evidence>
<organism evidence="9 10">
    <name type="scientific">Amycolatopsis acidicola</name>
    <dbReference type="NCBI Taxonomy" id="2596893"/>
    <lineage>
        <taxon>Bacteria</taxon>
        <taxon>Bacillati</taxon>
        <taxon>Actinomycetota</taxon>
        <taxon>Actinomycetes</taxon>
        <taxon>Pseudonocardiales</taxon>
        <taxon>Pseudonocardiaceae</taxon>
        <taxon>Amycolatopsis</taxon>
    </lineage>
</organism>
<dbReference type="InterPro" id="IPR000089">
    <property type="entry name" value="Biotin_lipoyl"/>
</dbReference>
<feature type="domain" description="Lipoyl-binding" evidence="7">
    <location>
        <begin position="3"/>
        <end position="78"/>
    </location>
</feature>
<dbReference type="InterPro" id="IPR001078">
    <property type="entry name" value="2-oxoacid_DH_actylTfrase"/>
</dbReference>
<keyword evidence="3 6" id="KW-0808">Transferase</keyword>
<evidence type="ECO:0000256" key="1">
    <source>
        <dbReference type="ARBA" id="ARBA00001938"/>
    </source>
</evidence>
<evidence type="ECO:0000259" key="8">
    <source>
        <dbReference type="PROSITE" id="PS51826"/>
    </source>
</evidence>
<dbReference type="CDD" id="cd06849">
    <property type="entry name" value="lipoyl_domain"/>
    <property type="match status" value="1"/>
</dbReference>
<keyword evidence="4 6" id="KW-0450">Lipoyl</keyword>
<dbReference type="Pfam" id="PF00198">
    <property type="entry name" value="2-oxoacid_dh"/>
    <property type="match status" value="1"/>
</dbReference>
<evidence type="ECO:0000256" key="2">
    <source>
        <dbReference type="ARBA" id="ARBA00007317"/>
    </source>
</evidence>
<feature type="domain" description="Peripheral subunit-binding (PSBD)" evidence="8">
    <location>
        <begin position="95"/>
        <end position="132"/>
    </location>
</feature>
<dbReference type="PROSITE" id="PS51826">
    <property type="entry name" value="PSBD"/>
    <property type="match status" value="1"/>
</dbReference>
<sequence>MSGTEFRLPDLGEGLAEAEIVEWLAEVGAEVTADQPVVLVETAKAQVELPAPVSGRLTGIARKSGDLVAVGEPLFTVEPAAGAAPPKPAGRRRVLAAPSTRRLAVEHGVDLAAVDGSGPNGRVEAGDVLAHVAQPAPVPVAAQGERPPEVRPLRGLRRQIARAMTASLTVPQITEFRQIDAEALEAARAELGEAGHRVSVLPLLVRIVAAALRRHPEFNAHFDSERAELRLHDSVDLGIATATPGGLIVPVLRAAGSRSIPGTGREIERLAEAARERELNPRETSGATCTISNFGSFGTWLGTPLIVPPQVSIIGVGRVRDEVVPVGGVPAVRRVLPLAVAADHRVVDGAELGAFATTIERLVRSPLLLLGEG</sequence>